<accession>A0A4V1D328</accession>
<dbReference type="Gene3D" id="3.30.1240.10">
    <property type="match status" value="1"/>
</dbReference>
<protein>
    <submittedName>
        <fullName evidence="1">HAD family phosphatase</fullName>
    </submittedName>
</protein>
<proteinExistence type="predicted"/>
<dbReference type="InterPro" id="IPR036412">
    <property type="entry name" value="HAD-like_sf"/>
</dbReference>
<evidence type="ECO:0000313" key="1">
    <source>
        <dbReference type="EMBL" id="QCD41558.1"/>
    </source>
</evidence>
<dbReference type="PANTHER" id="PTHR10000">
    <property type="entry name" value="PHOSPHOSERINE PHOSPHATASE"/>
    <property type="match status" value="1"/>
</dbReference>
<evidence type="ECO:0000313" key="2">
    <source>
        <dbReference type="Proteomes" id="UP000297149"/>
    </source>
</evidence>
<dbReference type="EMBL" id="CP039396">
    <property type="protein sequence ID" value="QCD41558.1"/>
    <property type="molecule type" value="Genomic_DNA"/>
</dbReference>
<dbReference type="KEGG" id="ddb:E7747_04155"/>
<dbReference type="GO" id="GO:0000287">
    <property type="term" value="F:magnesium ion binding"/>
    <property type="evidence" value="ECO:0007669"/>
    <property type="project" value="TreeGrafter"/>
</dbReference>
<organism evidence="1 2">
    <name type="scientific">Duncaniella dubosii</name>
    <dbReference type="NCBI Taxonomy" id="2518971"/>
    <lineage>
        <taxon>Bacteria</taxon>
        <taxon>Pseudomonadati</taxon>
        <taxon>Bacteroidota</taxon>
        <taxon>Bacteroidia</taxon>
        <taxon>Bacteroidales</taxon>
        <taxon>Muribaculaceae</taxon>
        <taxon>Duncaniella</taxon>
    </lineage>
</organism>
<reference evidence="2" key="1">
    <citation type="submission" date="2019-02" db="EMBL/GenBank/DDBJ databases">
        <title>Isolation and identification of novel species under the genus Muribaculum.</title>
        <authorList>
            <person name="Miyake S."/>
            <person name="Ding Y."/>
            <person name="Low A."/>
            <person name="Soh M."/>
            <person name="Seedorf H."/>
        </authorList>
    </citation>
    <scope>NUCLEOTIDE SEQUENCE [LARGE SCALE GENOMIC DNA]</scope>
    <source>
        <strain evidence="2">H5</strain>
    </source>
</reference>
<dbReference type="AlphaFoldDB" id="A0A4V1D328"/>
<keyword evidence="2" id="KW-1185">Reference proteome</keyword>
<dbReference type="PANTHER" id="PTHR10000:SF8">
    <property type="entry name" value="HAD SUPERFAMILY HYDROLASE-LIKE, TYPE 3"/>
    <property type="match status" value="1"/>
</dbReference>
<dbReference type="Gene3D" id="3.40.50.1000">
    <property type="entry name" value="HAD superfamily/HAD-like"/>
    <property type="match status" value="1"/>
</dbReference>
<name>A0A4V1D328_9BACT</name>
<dbReference type="InterPro" id="IPR023214">
    <property type="entry name" value="HAD_sf"/>
</dbReference>
<dbReference type="Pfam" id="PF08282">
    <property type="entry name" value="Hydrolase_3"/>
    <property type="match status" value="1"/>
</dbReference>
<gene>
    <name evidence="1" type="ORF">E7747_04155</name>
</gene>
<sequence>MLPHCGLDNYNLKEFKSEFMKTLYVSDMDGTLLGTDSRVSCETAEIVSGLSRCGTAITVATARTPATVDVLLEDTYTSIPAIVMTGAALWDRERRRYLRPVLMDGNVASEVVAVFAAEGVDPFVYDLGDGERLNVYHRSEMNRQERHFYEERRHLEGKRFVLGDSRELTVPSASTILVFGMGEAVRVEAVVERLRGVDGVSVSCYRDIFNHDVANIEVFGAGVSKAAAIKWLAGHIGAKRITVYGDNLNDLPMFGIADEAVAVANAMPEVIAAADRVIGPNSESSVARDIRRLAGGC</sequence>
<dbReference type="GO" id="GO:0005829">
    <property type="term" value="C:cytosol"/>
    <property type="evidence" value="ECO:0007669"/>
    <property type="project" value="TreeGrafter"/>
</dbReference>
<dbReference type="SUPFAM" id="SSF56784">
    <property type="entry name" value="HAD-like"/>
    <property type="match status" value="1"/>
</dbReference>
<dbReference type="GO" id="GO:0016791">
    <property type="term" value="F:phosphatase activity"/>
    <property type="evidence" value="ECO:0007669"/>
    <property type="project" value="TreeGrafter"/>
</dbReference>
<dbReference type="Proteomes" id="UP000297149">
    <property type="component" value="Chromosome"/>
</dbReference>